<evidence type="ECO:0000313" key="2">
    <source>
        <dbReference type="Proteomes" id="UP000439903"/>
    </source>
</evidence>
<dbReference type="Proteomes" id="UP000439903">
    <property type="component" value="Unassembled WGS sequence"/>
</dbReference>
<reference evidence="1 2" key="1">
    <citation type="journal article" date="2019" name="Environ. Microbiol.">
        <title>At the nexus of three kingdoms: the genome of the mycorrhizal fungus Gigaspora margarita provides insights into plant, endobacterial and fungal interactions.</title>
        <authorList>
            <person name="Venice F."/>
            <person name="Ghignone S."/>
            <person name="Salvioli di Fossalunga A."/>
            <person name="Amselem J."/>
            <person name="Novero M."/>
            <person name="Xianan X."/>
            <person name="Sedzielewska Toro K."/>
            <person name="Morin E."/>
            <person name="Lipzen A."/>
            <person name="Grigoriev I.V."/>
            <person name="Henrissat B."/>
            <person name="Martin F.M."/>
            <person name="Bonfante P."/>
        </authorList>
    </citation>
    <scope>NUCLEOTIDE SEQUENCE [LARGE SCALE GENOMIC DNA]</scope>
    <source>
        <strain evidence="1 2">BEG34</strain>
    </source>
</reference>
<dbReference type="EMBL" id="WTPW01000014">
    <property type="protein sequence ID" value="KAF0560050.1"/>
    <property type="molecule type" value="Genomic_DNA"/>
</dbReference>
<organism evidence="1 2">
    <name type="scientific">Gigaspora margarita</name>
    <dbReference type="NCBI Taxonomy" id="4874"/>
    <lineage>
        <taxon>Eukaryota</taxon>
        <taxon>Fungi</taxon>
        <taxon>Fungi incertae sedis</taxon>
        <taxon>Mucoromycota</taxon>
        <taxon>Glomeromycotina</taxon>
        <taxon>Glomeromycetes</taxon>
        <taxon>Diversisporales</taxon>
        <taxon>Gigasporaceae</taxon>
        <taxon>Gigaspora</taxon>
    </lineage>
</organism>
<name>A0A8H4EVL5_GIGMA</name>
<accession>A0A8H4EVL5</accession>
<dbReference type="AlphaFoldDB" id="A0A8H4EVL5"/>
<comment type="caution">
    <text evidence="1">The sequence shown here is derived from an EMBL/GenBank/DDBJ whole genome shotgun (WGS) entry which is preliminary data.</text>
</comment>
<gene>
    <name evidence="1" type="ORF">F8M41_003384</name>
</gene>
<keyword evidence="2" id="KW-1185">Reference proteome</keyword>
<protein>
    <submittedName>
        <fullName evidence="1">E3 ubiquitin-protein ligase</fullName>
    </submittedName>
</protein>
<proteinExistence type="predicted"/>
<evidence type="ECO:0000313" key="1">
    <source>
        <dbReference type="EMBL" id="KAF0560050.1"/>
    </source>
</evidence>
<sequence>MEFENFIVSRHLNSPIQIVSHYMDVHSRGALDNSNIHLIGNEAIKIPLLAKCCRELLKHCLFRDQLDNVFSYRFLKIFANELGNQLVRLSASSFFQVEQLHVITQKTNVSSSFFEILASCSKEFAIRAIITKDMQKENIKKENNQEVELHYLEGSVLFH</sequence>
<dbReference type="OrthoDB" id="2383085at2759"/>